<sequence length="79" mass="9020">MGEYFIENNMYDTKEINKLLKTGVPKPCSNYIKEINSLISSLCIYNSCFNKTIPIKFICADLGRAIALYKRLSFAKNNS</sequence>
<evidence type="ECO:0000313" key="2">
    <source>
        <dbReference type="Proteomes" id="UP000198811"/>
    </source>
</evidence>
<evidence type="ECO:0000313" key="1">
    <source>
        <dbReference type="EMBL" id="SDL14756.1"/>
    </source>
</evidence>
<name>A0ABY0QLC0_CLOCO</name>
<dbReference type="RefSeq" id="WP_089865673.1">
    <property type="nucleotide sequence ID" value="NZ_CP173238.1"/>
</dbReference>
<dbReference type="Proteomes" id="UP000198811">
    <property type="component" value="Unassembled WGS sequence"/>
</dbReference>
<comment type="caution">
    <text evidence="1">The sequence shown here is derived from an EMBL/GenBank/DDBJ whole genome shotgun (WGS) entry which is preliminary data.</text>
</comment>
<keyword evidence="2" id="KW-1185">Reference proteome</keyword>
<dbReference type="EMBL" id="FNGL01000009">
    <property type="protein sequence ID" value="SDL14756.1"/>
    <property type="molecule type" value="Genomic_DNA"/>
</dbReference>
<accession>A0ABY0QLC0</accession>
<proteinExistence type="predicted"/>
<gene>
    <name evidence="1" type="ORF">SAMN05216497_10921</name>
</gene>
<reference evidence="1 2" key="1">
    <citation type="submission" date="2016-10" db="EMBL/GenBank/DDBJ databases">
        <authorList>
            <person name="Varghese N."/>
            <person name="Submissions S."/>
        </authorList>
    </citation>
    <scope>NUCLEOTIDE SEQUENCE [LARGE SCALE GENOMIC DNA]</scope>
    <source>
        <strain evidence="1 2">NLAE-zl-C224</strain>
    </source>
</reference>
<organism evidence="1 2">
    <name type="scientific">Clostridium cochlearium</name>
    <dbReference type="NCBI Taxonomy" id="1494"/>
    <lineage>
        <taxon>Bacteria</taxon>
        <taxon>Bacillati</taxon>
        <taxon>Bacillota</taxon>
        <taxon>Clostridia</taxon>
        <taxon>Eubacteriales</taxon>
        <taxon>Clostridiaceae</taxon>
        <taxon>Clostridium</taxon>
    </lineage>
</organism>
<protein>
    <submittedName>
        <fullName evidence="1">Uncharacterized protein</fullName>
    </submittedName>
</protein>